<keyword evidence="7" id="KW-0460">Magnesium</keyword>
<dbReference type="InterPro" id="IPR053378">
    <property type="entry name" value="Prenyl_diphosphate_synthase"/>
</dbReference>
<dbReference type="GeneID" id="301126786"/>
<sequence length="292" mass="32317">MSFPEYLKTRKAAIDSVLPTYIERLNAPKIIKESMLYSLNAGGKRLRPMLLLAVLHSYGKEEKIGYPVACAVELIHTYSLIHDDLPCMDNDDFRRGKPTNHKVYGEAIAVLAGDGLLTESFRLIADAEELSDRVKLTLISELSKAAGAEGMVGGQVADMEGENKQLTLKQLEYIHEHKTAKLLAFSIIAGAIIAEASIEEINKLKEFAYHIGIAFQIKDDILDVEGDEEKIGKPVGSDEENKKTTYLSVLSLEGAKEKLSEHIETSKAILQTCSINNELLLSFCDLIGEREH</sequence>
<name>A0A165XSK5_9BACI</name>
<dbReference type="GO" id="GO:0046872">
    <property type="term" value="F:metal ion binding"/>
    <property type="evidence" value="ECO:0007669"/>
    <property type="project" value="UniProtKB-KW"/>
</dbReference>
<evidence type="ECO:0000256" key="1">
    <source>
        <dbReference type="ARBA" id="ARBA00001946"/>
    </source>
</evidence>
<reference evidence="13 14" key="1">
    <citation type="submission" date="2016-04" db="EMBL/GenBank/DDBJ databases">
        <title>Draft genome sequence of Aeribacillus pallidus 8m3 from petroleum reservoir.</title>
        <authorList>
            <person name="Poltaraus A.B."/>
            <person name="Nazina T.N."/>
            <person name="Tourova T.P."/>
            <person name="Malakho S.M."/>
            <person name="Korshunova A.V."/>
            <person name="Sokolova D.S."/>
        </authorList>
    </citation>
    <scope>NUCLEOTIDE SEQUENCE [LARGE SCALE GENOMIC DNA]</scope>
    <source>
        <strain evidence="13 14">8m3</strain>
    </source>
</reference>
<dbReference type="EC" id="2.5.1.10" evidence="3"/>
<evidence type="ECO:0000256" key="7">
    <source>
        <dbReference type="ARBA" id="ARBA00022842"/>
    </source>
</evidence>
<dbReference type="PROSITE" id="PS00723">
    <property type="entry name" value="POLYPRENYL_SYNTHASE_1"/>
    <property type="match status" value="1"/>
</dbReference>
<dbReference type="Gene3D" id="1.10.600.10">
    <property type="entry name" value="Farnesyl Diphosphate Synthase"/>
    <property type="match status" value="1"/>
</dbReference>
<evidence type="ECO:0000256" key="5">
    <source>
        <dbReference type="ARBA" id="ARBA00022679"/>
    </source>
</evidence>
<evidence type="ECO:0000313" key="14">
    <source>
        <dbReference type="Proteomes" id="UP000076476"/>
    </source>
</evidence>
<dbReference type="PANTHER" id="PTHR43281:SF1">
    <property type="entry name" value="FARNESYL DIPHOSPHATE SYNTHASE"/>
    <property type="match status" value="1"/>
</dbReference>
<dbReference type="InterPro" id="IPR008949">
    <property type="entry name" value="Isoprenoid_synthase_dom_sf"/>
</dbReference>
<dbReference type="GO" id="GO:0016114">
    <property type="term" value="P:terpenoid biosynthetic process"/>
    <property type="evidence" value="ECO:0007669"/>
    <property type="project" value="UniProtKB-ARBA"/>
</dbReference>
<dbReference type="SFLD" id="SFLDS00005">
    <property type="entry name" value="Isoprenoid_Synthase_Type_I"/>
    <property type="match status" value="1"/>
</dbReference>
<evidence type="ECO:0000256" key="9">
    <source>
        <dbReference type="ARBA" id="ARBA00032380"/>
    </source>
</evidence>
<dbReference type="Pfam" id="PF00348">
    <property type="entry name" value="polyprenyl_synt"/>
    <property type="match status" value="1"/>
</dbReference>
<dbReference type="OrthoDB" id="9805316at2"/>
<organism evidence="13 14">
    <name type="scientific">Aeribacillus pallidus</name>
    <dbReference type="NCBI Taxonomy" id="33936"/>
    <lineage>
        <taxon>Bacteria</taxon>
        <taxon>Bacillati</taxon>
        <taxon>Bacillota</taxon>
        <taxon>Bacilli</taxon>
        <taxon>Bacillales</taxon>
        <taxon>Bacillaceae</taxon>
        <taxon>Aeribacillus</taxon>
    </lineage>
</organism>
<evidence type="ECO:0000256" key="4">
    <source>
        <dbReference type="ARBA" id="ARBA00015100"/>
    </source>
</evidence>
<keyword evidence="14" id="KW-1185">Reference proteome</keyword>
<keyword evidence="5 12" id="KW-0808">Transferase</keyword>
<keyword evidence="6" id="KW-0479">Metal-binding</keyword>
<dbReference type="PROSITE" id="PS00444">
    <property type="entry name" value="POLYPRENYL_SYNTHASE_2"/>
    <property type="match status" value="1"/>
</dbReference>
<evidence type="ECO:0000313" key="13">
    <source>
        <dbReference type="EMBL" id="KZN96370.1"/>
    </source>
</evidence>
<comment type="similarity">
    <text evidence="2 12">Belongs to the FPP/GGPP synthase family.</text>
</comment>
<dbReference type="InterPro" id="IPR000092">
    <property type="entry name" value="Polyprenyl_synt"/>
</dbReference>
<dbReference type="SFLD" id="SFLDG01017">
    <property type="entry name" value="Polyprenyl_Transferase_Like"/>
    <property type="match status" value="1"/>
</dbReference>
<evidence type="ECO:0000256" key="6">
    <source>
        <dbReference type="ARBA" id="ARBA00022723"/>
    </source>
</evidence>
<protein>
    <recommendedName>
        <fullName evidence="4">Farnesyl diphosphate synthase</fullName>
        <ecNumber evidence="3">2.5.1.10</ecNumber>
    </recommendedName>
    <alternativeName>
        <fullName evidence="10">(2E,6E)-farnesyl diphosphate synthase</fullName>
    </alternativeName>
    <alternativeName>
        <fullName evidence="9">Geranyltranstransferase</fullName>
    </alternativeName>
</protein>
<evidence type="ECO:0000256" key="2">
    <source>
        <dbReference type="ARBA" id="ARBA00006706"/>
    </source>
</evidence>
<dbReference type="CDD" id="cd00685">
    <property type="entry name" value="Trans_IPPS_HT"/>
    <property type="match status" value="1"/>
</dbReference>
<gene>
    <name evidence="13" type="ORF">AZI98_09965</name>
</gene>
<dbReference type="AlphaFoldDB" id="A0A165XSK5"/>
<comment type="catalytic activity">
    <reaction evidence="11">
        <text>isopentenyl diphosphate + (2E)-geranyl diphosphate = (2E,6E)-farnesyl diphosphate + diphosphate</text>
        <dbReference type="Rhea" id="RHEA:19361"/>
        <dbReference type="ChEBI" id="CHEBI:33019"/>
        <dbReference type="ChEBI" id="CHEBI:58057"/>
        <dbReference type="ChEBI" id="CHEBI:128769"/>
        <dbReference type="ChEBI" id="CHEBI:175763"/>
        <dbReference type="EC" id="2.5.1.10"/>
    </reaction>
</comment>
<accession>A0A165XSK5</accession>
<dbReference type="RefSeq" id="WP_063388129.1">
    <property type="nucleotide sequence ID" value="NZ_LWBR01000024.1"/>
</dbReference>
<dbReference type="STRING" id="33936.AZI98_09965"/>
<evidence type="ECO:0000256" key="12">
    <source>
        <dbReference type="RuleBase" id="RU004466"/>
    </source>
</evidence>
<evidence type="ECO:0000256" key="11">
    <source>
        <dbReference type="ARBA" id="ARBA00049399"/>
    </source>
</evidence>
<comment type="caution">
    <text evidence="13">The sequence shown here is derived from an EMBL/GenBank/DDBJ whole genome shotgun (WGS) entry which is preliminary data.</text>
</comment>
<dbReference type="PANTHER" id="PTHR43281">
    <property type="entry name" value="FARNESYL DIPHOSPHATE SYNTHASE"/>
    <property type="match status" value="1"/>
</dbReference>
<evidence type="ECO:0000256" key="10">
    <source>
        <dbReference type="ARBA" id="ARBA00032873"/>
    </source>
</evidence>
<dbReference type="SUPFAM" id="SSF48576">
    <property type="entry name" value="Terpenoid synthases"/>
    <property type="match status" value="1"/>
</dbReference>
<keyword evidence="8" id="KW-0414">Isoprene biosynthesis</keyword>
<dbReference type="InterPro" id="IPR033749">
    <property type="entry name" value="Polyprenyl_synt_CS"/>
</dbReference>
<dbReference type="GO" id="GO:0004337">
    <property type="term" value="F:(2E,6E)-farnesyl diphosphate synthase activity"/>
    <property type="evidence" value="ECO:0007669"/>
    <property type="project" value="UniProtKB-EC"/>
</dbReference>
<dbReference type="NCBIfam" id="NF045485">
    <property type="entry name" value="FPPsyn"/>
    <property type="match status" value="1"/>
</dbReference>
<dbReference type="EMBL" id="LWBR01000024">
    <property type="protein sequence ID" value="KZN96370.1"/>
    <property type="molecule type" value="Genomic_DNA"/>
</dbReference>
<evidence type="ECO:0000256" key="8">
    <source>
        <dbReference type="ARBA" id="ARBA00023229"/>
    </source>
</evidence>
<dbReference type="GO" id="GO:0005737">
    <property type="term" value="C:cytoplasm"/>
    <property type="evidence" value="ECO:0007669"/>
    <property type="project" value="UniProtKB-ARBA"/>
</dbReference>
<comment type="cofactor">
    <cofactor evidence="1">
        <name>Mg(2+)</name>
        <dbReference type="ChEBI" id="CHEBI:18420"/>
    </cofactor>
</comment>
<proteinExistence type="inferred from homology"/>
<evidence type="ECO:0000256" key="3">
    <source>
        <dbReference type="ARBA" id="ARBA00012439"/>
    </source>
</evidence>
<dbReference type="FunFam" id="1.10.600.10:FF:000001">
    <property type="entry name" value="Geranylgeranyl diphosphate synthase"/>
    <property type="match status" value="1"/>
</dbReference>
<dbReference type="Proteomes" id="UP000076476">
    <property type="component" value="Unassembled WGS sequence"/>
</dbReference>